<dbReference type="AlphaFoldDB" id="A0A1Q9ABL1"/>
<dbReference type="EMBL" id="MKIN01000015">
    <property type="protein sequence ID" value="OLP52260.1"/>
    <property type="molecule type" value="Genomic_DNA"/>
</dbReference>
<dbReference type="Proteomes" id="UP000544107">
    <property type="component" value="Unassembled WGS sequence"/>
</dbReference>
<feature type="transmembrane region" description="Helical" evidence="1">
    <location>
        <begin position="119"/>
        <end position="136"/>
    </location>
</feature>
<evidence type="ECO:0000313" key="4">
    <source>
        <dbReference type="Proteomes" id="UP000185598"/>
    </source>
</evidence>
<gene>
    <name evidence="3" type="ORF">BJF91_24015</name>
    <name evidence="2" type="ORF">GGQ71_004945</name>
</gene>
<keyword evidence="1" id="KW-0812">Transmembrane</keyword>
<dbReference type="OrthoDB" id="8401734at2"/>
<dbReference type="Proteomes" id="UP000185598">
    <property type="component" value="Unassembled WGS sequence"/>
</dbReference>
<protein>
    <submittedName>
        <fullName evidence="2">F0F1-type ATP synthase assembly protein I</fullName>
    </submittedName>
</protein>
<evidence type="ECO:0000313" key="2">
    <source>
        <dbReference type="EMBL" id="MBB4010643.1"/>
    </source>
</evidence>
<evidence type="ECO:0000256" key="1">
    <source>
        <dbReference type="SAM" id="Phobius"/>
    </source>
</evidence>
<accession>A0A1Q9ABL1</accession>
<feature type="transmembrane region" description="Helical" evidence="1">
    <location>
        <begin position="27"/>
        <end position="52"/>
    </location>
</feature>
<dbReference type="STRING" id="887144.BJF91_24015"/>
<keyword evidence="1" id="KW-1133">Transmembrane helix</keyword>
<keyword evidence="4" id="KW-1185">Reference proteome</keyword>
<organism evidence="3 4">
    <name type="scientific">Allorhizobium taibaishanense</name>
    <dbReference type="NCBI Taxonomy" id="887144"/>
    <lineage>
        <taxon>Bacteria</taxon>
        <taxon>Pseudomonadati</taxon>
        <taxon>Pseudomonadota</taxon>
        <taxon>Alphaproteobacteria</taxon>
        <taxon>Hyphomicrobiales</taxon>
        <taxon>Rhizobiaceae</taxon>
        <taxon>Rhizobium/Agrobacterium group</taxon>
        <taxon>Allorhizobium</taxon>
    </lineage>
</organism>
<proteinExistence type="predicted"/>
<name>A0A1Q9ABL1_9HYPH</name>
<dbReference type="EMBL" id="JACIED010000010">
    <property type="protein sequence ID" value="MBB4010643.1"/>
    <property type="molecule type" value="Genomic_DNA"/>
</dbReference>
<evidence type="ECO:0000313" key="3">
    <source>
        <dbReference type="EMBL" id="OLP52260.1"/>
    </source>
</evidence>
<keyword evidence="1" id="KW-0472">Membrane</keyword>
<evidence type="ECO:0000313" key="5">
    <source>
        <dbReference type="Proteomes" id="UP000544107"/>
    </source>
</evidence>
<comment type="caution">
    <text evidence="3">The sequence shown here is derived from an EMBL/GenBank/DDBJ whole genome shotgun (WGS) entry which is preliminary data.</text>
</comment>
<feature type="transmembrane region" description="Helical" evidence="1">
    <location>
        <begin position="58"/>
        <end position="80"/>
    </location>
</feature>
<dbReference type="RefSeq" id="WP_075612573.1">
    <property type="nucleotide sequence ID" value="NZ_JACIED010000010.1"/>
</dbReference>
<reference evidence="2 5" key="2">
    <citation type="submission" date="2020-08" db="EMBL/GenBank/DDBJ databases">
        <title>Genomic Encyclopedia of Type Strains, Phase IV (KMG-IV): sequencing the most valuable type-strain genomes for metagenomic binning, comparative biology and taxonomic classification.</title>
        <authorList>
            <person name="Goeker M."/>
        </authorList>
    </citation>
    <scope>NUCLEOTIDE SEQUENCE [LARGE SCALE GENOMIC DNA]</scope>
    <source>
        <strain evidence="2 5">DSM 100021</strain>
    </source>
</reference>
<reference evidence="3 4" key="1">
    <citation type="submission" date="2016-09" db="EMBL/GenBank/DDBJ databases">
        <title>Rhizobium oryziradicis sp. nov., isolated from the root of rice.</title>
        <authorList>
            <person name="Zhao J."/>
            <person name="Zhang X."/>
        </authorList>
    </citation>
    <scope>NUCLEOTIDE SEQUENCE [LARGE SCALE GENOMIC DNA]</scope>
    <source>
        <strain evidence="3 4">14971</strain>
    </source>
</reference>
<sequence length="144" mass="14940">MFGLLARLSLVAAEGVKPRIDRAKRNAVAGMIAGFCFLVAIVAGIVSGWIFLAAEIGAGPAGLVIAGIAVLLGLIALAIVSVINRREERRRMFLQTATLAATDPITTGLMGRLPGMLKVNPVVGVAAVGMLAYLFARSQGIGRK</sequence>